<evidence type="ECO:0000256" key="3">
    <source>
        <dbReference type="ARBA" id="ARBA00022692"/>
    </source>
</evidence>
<feature type="transmembrane region" description="Helical" evidence="7">
    <location>
        <begin position="316"/>
        <end position="336"/>
    </location>
</feature>
<dbReference type="InterPro" id="IPR011701">
    <property type="entry name" value="MFS"/>
</dbReference>
<evidence type="ECO:0000259" key="8">
    <source>
        <dbReference type="PROSITE" id="PS50850"/>
    </source>
</evidence>
<feature type="transmembrane region" description="Helical" evidence="7">
    <location>
        <begin position="142"/>
        <end position="166"/>
    </location>
</feature>
<evidence type="ECO:0000256" key="5">
    <source>
        <dbReference type="ARBA" id="ARBA00023136"/>
    </source>
</evidence>
<feature type="transmembrane region" description="Helical" evidence="7">
    <location>
        <begin position="406"/>
        <end position="425"/>
    </location>
</feature>
<feature type="transmembrane region" description="Helical" evidence="7">
    <location>
        <begin position="52"/>
        <end position="70"/>
    </location>
</feature>
<dbReference type="Gene3D" id="1.20.1720.10">
    <property type="entry name" value="Multidrug resistance protein D"/>
    <property type="match status" value="1"/>
</dbReference>
<feature type="transmembrane region" description="Helical" evidence="7">
    <location>
        <begin position="172"/>
        <end position="190"/>
    </location>
</feature>
<feature type="transmembrane region" description="Helical" evidence="7">
    <location>
        <begin position="82"/>
        <end position="101"/>
    </location>
</feature>
<dbReference type="InterPro" id="IPR036259">
    <property type="entry name" value="MFS_trans_sf"/>
</dbReference>
<dbReference type="PANTHER" id="PTHR23501:SF153">
    <property type="entry name" value="AFLATOXIN EFFLUX PUMP, PUTATIVE-RELATED"/>
    <property type="match status" value="1"/>
</dbReference>
<keyword evidence="2" id="KW-0813">Transport</keyword>
<feature type="transmembrane region" description="Helical" evidence="7">
    <location>
        <begin position="211"/>
        <end position="230"/>
    </location>
</feature>
<keyword evidence="4 7" id="KW-1133">Transmembrane helix</keyword>
<dbReference type="Proteomes" id="UP001174694">
    <property type="component" value="Unassembled WGS sequence"/>
</dbReference>
<feature type="transmembrane region" description="Helical" evidence="7">
    <location>
        <begin position="374"/>
        <end position="394"/>
    </location>
</feature>
<dbReference type="Pfam" id="PF07690">
    <property type="entry name" value="MFS_1"/>
    <property type="match status" value="1"/>
</dbReference>
<comment type="caution">
    <text evidence="9">The sequence shown here is derived from an EMBL/GenBank/DDBJ whole genome shotgun (WGS) entry which is preliminary data.</text>
</comment>
<feature type="compositionally biased region" description="Basic and acidic residues" evidence="6">
    <location>
        <begin position="507"/>
        <end position="535"/>
    </location>
</feature>
<comment type="subcellular location">
    <subcellularLocation>
        <location evidence="1">Membrane</location>
        <topology evidence="1">Multi-pass membrane protein</topology>
    </subcellularLocation>
</comment>
<dbReference type="Gene3D" id="1.20.1250.20">
    <property type="entry name" value="MFS general substrate transporter like domains"/>
    <property type="match status" value="1"/>
</dbReference>
<protein>
    <submittedName>
        <fullName evidence="9">MFS aflatoxin efflux</fullName>
    </submittedName>
</protein>
<evidence type="ECO:0000313" key="9">
    <source>
        <dbReference type="EMBL" id="KAJ9145512.1"/>
    </source>
</evidence>
<proteinExistence type="predicted"/>
<feature type="transmembrane region" description="Helical" evidence="7">
    <location>
        <begin position="107"/>
        <end position="130"/>
    </location>
</feature>
<dbReference type="GO" id="GO:0022857">
    <property type="term" value="F:transmembrane transporter activity"/>
    <property type="evidence" value="ECO:0007669"/>
    <property type="project" value="InterPro"/>
</dbReference>
<feature type="domain" description="Major facilitator superfamily (MFS) profile" evidence="8">
    <location>
        <begin position="17"/>
        <end position="495"/>
    </location>
</feature>
<organism evidence="9 10">
    <name type="scientific">Pleurostoma richardsiae</name>
    <dbReference type="NCBI Taxonomy" id="41990"/>
    <lineage>
        <taxon>Eukaryota</taxon>
        <taxon>Fungi</taxon>
        <taxon>Dikarya</taxon>
        <taxon>Ascomycota</taxon>
        <taxon>Pezizomycotina</taxon>
        <taxon>Sordariomycetes</taxon>
        <taxon>Sordariomycetidae</taxon>
        <taxon>Calosphaeriales</taxon>
        <taxon>Pleurostomataceae</taxon>
        <taxon>Pleurostoma</taxon>
    </lineage>
</organism>
<evidence type="ECO:0000256" key="1">
    <source>
        <dbReference type="ARBA" id="ARBA00004141"/>
    </source>
</evidence>
<accession>A0AA38VR46</accession>
<feature type="transmembrane region" description="Helical" evidence="7">
    <location>
        <begin position="479"/>
        <end position="502"/>
    </location>
</feature>
<evidence type="ECO:0000256" key="2">
    <source>
        <dbReference type="ARBA" id="ARBA00022448"/>
    </source>
</evidence>
<keyword evidence="10" id="KW-1185">Reference proteome</keyword>
<feature type="transmembrane region" description="Helical" evidence="7">
    <location>
        <begin position="242"/>
        <end position="263"/>
    </location>
</feature>
<dbReference type="SUPFAM" id="SSF103473">
    <property type="entry name" value="MFS general substrate transporter"/>
    <property type="match status" value="1"/>
</dbReference>
<feature type="transmembrane region" description="Helical" evidence="7">
    <location>
        <begin position="343"/>
        <end position="362"/>
    </location>
</feature>
<dbReference type="GO" id="GO:0005886">
    <property type="term" value="C:plasma membrane"/>
    <property type="evidence" value="ECO:0007669"/>
    <property type="project" value="TreeGrafter"/>
</dbReference>
<evidence type="ECO:0000256" key="4">
    <source>
        <dbReference type="ARBA" id="ARBA00022989"/>
    </source>
</evidence>
<dbReference type="PANTHER" id="PTHR23501">
    <property type="entry name" value="MAJOR FACILITATOR SUPERFAMILY"/>
    <property type="match status" value="1"/>
</dbReference>
<name>A0AA38VR46_9PEZI</name>
<dbReference type="CDD" id="cd17502">
    <property type="entry name" value="MFS_Azr1_MDR_like"/>
    <property type="match status" value="1"/>
</dbReference>
<dbReference type="EMBL" id="JANBVO010000014">
    <property type="protein sequence ID" value="KAJ9145512.1"/>
    <property type="molecule type" value="Genomic_DNA"/>
</dbReference>
<keyword evidence="5 7" id="KW-0472">Membrane</keyword>
<evidence type="ECO:0000256" key="7">
    <source>
        <dbReference type="SAM" id="Phobius"/>
    </source>
</evidence>
<dbReference type="AlphaFoldDB" id="A0AA38VR46"/>
<evidence type="ECO:0000256" key="6">
    <source>
        <dbReference type="SAM" id="MobiDB-lite"/>
    </source>
</evidence>
<dbReference type="FunFam" id="1.20.1720.10:FF:000012">
    <property type="entry name" value="MFS toxin efflux pump (AflT)"/>
    <property type="match status" value="1"/>
</dbReference>
<sequence length="557" mass="59909">MADEVIAYPTGPRLVLLLVSVFLSMFLVALDRLIIATAIPQITDDFKSQTDIGWYGSAYLLTTCASQLLFGKLYTYFSIKALFLATVLLFEVGSALCGAAPNSIAFILGRAIAGIGAAGISSGGILLIVFSLPLHKRPLFQGLFGAVFGIASVVGPVVGGALTTHVTWRWCFYINLPFGGVAMAVILFLLQVPDRETTKIPTKDKLAQLDVYGTVLFVPGCICLILALQWGGVTYSWNNGRMIALLVLAGLLLLGFVMVQILLPKTATIPPRIFKQRSILSGFFTTVCIGSEMMIFTYYLPIWFQAIQGVSAVQSGIRILPLVLSLVIGSLVAGALTHRIGYYTPLMIGGVCFMSIGAGLLYTLQVDTSEGQWIGYQILYGWGMGLATQAPNLAAQTVLSNRDIPIGTSLLFFAQLLGGAIFVSVGQNVLDNQLLKRLSSVPGFGASWIENNGATSLTGLPASVKPTVIAAYNESLRQVFLVGLILVCLIMPGTLGMEWLSVKKNMKTQEKKSDEDGRMEDNTKKNIPRPDEPETKTSVSVPVGADEEAGEEKEINL</sequence>
<dbReference type="FunFam" id="1.20.1250.20:FF:000196">
    <property type="entry name" value="MFS toxin efflux pump (AflT)"/>
    <property type="match status" value="1"/>
</dbReference>
<feature type="region of interest" description="Disordered" evidence="6">
    <location>
        <begin position="507"/>
        <end position="557"/>
    </location>
</feature>
<dbReference type="InterPro" id="IPR020846">
    <property type="entry name" value="MFS_dom"/>
</dbReference>
<feature type="transmembrane region" description="Helical" evidence="7">
    <location>
        <begin position="283"/>
        <end position="304"/>
    </location>
</feature>
<evidence type="ECO:0000313" key="10">
    <source>
        <dbReference type="Proteomes" id="UP001174694"/>
    </source>
</evidence>
<reference evidence="9" key="1">
    <citation type="submission" date="2022-07" db="EMBL/GenBank/DDBJ databases">
        <title>Fungi with potential for degradation of polypropylene.</title>
        <authorList>
            <person name="Gostincar C."/>
        </authorList>
    </citation>
    <scope>NUCLEOTIDE SEQUENCE</scope>
    <source>
        <strain evidence="9">EXF-13308</strain>
    </source>
</reference>
<feature type="transmembrane region" description="Helical" evidence="7">
    <location>
        <begin position="14"/>
        <end position="40"/>
    </location>
</feature>
<gene>
    <name evidence="9" type="ORF">NKR23_g5467</name>
</gene>
<dbReference type="PROSITE" id="PS50850">
    <property type="entry name" value="MFS"/>
    <property type="match status" value="1"/>
</dbReference>
<keyword evidence="3 7" id="KW-0812">Transmembrane</keyword>